<dbReference type="STRING" id="1480615.AWJ14_05465"/>
<keyword evidence="7" id="KW-1185">Reference proteome</keyword>
<dbReference type="SUPFAM" id="SSF48695">
    <property type="entry name" value="Multiheme cytochromes"/>
    <property type="match status" value="1"/>
</dbReference>
<evidence type="ECO:0000259" key="5">
    <source>
        <dbReference type="PROSITE" id="PS51007"/>
    </source>
</evidence>
<dbReference type="GO" id="GO:0020037">
    <property type="term" value="F:heme binding"/>
    <property type="evidence" value="ECO:0007669"/>
    <property type="project" value="InterPro"/>
</dbReference>
<reference evidence="6 7" key="1">
    <citation type="submission" date="2015-12" db="EMBL/GenBank/DDBJ databases">
        <authorList>
            <person name="Shamseldin A."/>
            <person name="Moawad H."/>
            <person name="Abd El-Rahim W.M."/>
            <person name="Sadowsky M.J."/>
        </authorList>
    </citation>
    <scope>NUCLEOTIDE SEQUENCE [LARGE SCALE GENOMIC DNA]</scope>
    <source>
        <strain evidence="6 7">JC234</strain>
    </source>
</reference>
<feature type="domain" description="Cytochrome c" evidence="5">
    <location>
        <begin position="42"/>
        <end position="207"/>
    </location>
</feature>
<protein>
    <recommendedName>
        <fullName evidence="5">Cytochrome c domain-containing protein</fullName>
    </recommendedName>
</protein>
<dbReference type="AlphaFoldDB" id="A0A1C1YYI0"/>
<evidence type="ECO:0000313" key="6">
    <source>
        <dbReference type="EMBL" id="OCW58593.1"/>
    </source>
</evidence>
<keyword evidence="4" id="KW-0732">Signal</keyword>
<dbReference type="RefSeq" id="WP_066176124.1">
    <property type="nucleotide sequence ID" value="NZ_LQZT01000005.1"/>
</dbReference>
<dbReference type="PROSITE" id="PS51007">
    <property type="entry name" value="CYTC"/>
    <property type="match status" value="1"/>
</dbReference>
<evidence type="ECO:0000256" key="4">
    <source>
        <dbReference type="SAM" id="SignalP"/>
    </source>
</evidence>
<dbReference type="GO" id="GO:0009055">
    <property type="term" value="F:electron transfer activity"/>
    <property type="evidence" value="ECO:0007669"/>
    <property type="project" value="InterPro"/>
</dbReference>
<evidence type="ECO:0000313" key="7">
    <source>
        <dbReference type="Proteomes" id="UP000094795"/>
    </source>
</evidence>
<sequence>MIRSRLIAAAFLLGVVTAGPVVAQDVATGEAEAPPAPPPSVEEGLAGWQLFYEVASHPRCANCHTGADNWPMWSGPSYGKPQRHGMNINAGDSRVGAEALVCSTCHVTLSAADGGPDPLPHAAPRAATPWMLAPVETEWFGKSSAEICAQVKDPARNGERTIEEVIAHVEEGAFQTWAWNPGGGREPAPHSKQEAIDALSTWAAAGTPCPEE</sequence>
<dbReference type="InterPro" id="IPR009056">
    <property type="entry name" value="Cyt_c-like_dom"/>
</dbReference>
<keyword evidence="2 3" id="KW-0408">Iron</keyword>
<dbReference type="InterPro" id="IPR036280">
    <property type="entry name" value="Multihaem_cyt_sf"/>
</dbReference>
<dbReference type="EMBL" id="LQZT01000005">
    <property type="protein sequence ID" value="OCW58593.1"/>
    <property type="molecule type" value="Genomic_DNA"/>
</dbReference>
<evidence type="ECO:0000256" key="2">
    <source>
        <dbReference type="ARBA" id="ARBA00023004"/>
    </source>
</evidence>
<evidence type="ECO:0000256" key="3">
    <source>
        <dbReference type="PROSITE-ProRule" id="PRU00433"/>
    </source>
</evidence>
<keyword evidence="3" id="KW-0349">Heme</keyword>
<organism evidence="6 7">
    <name type="scientific">Hoeflea olei</name>
    <dbReference type="NCBI Taxonomy" id="1480615"/>
    <lineage>
        <taxon>Bacteria</taxon>
        <taxon>Pseudomonadati</taxon>
        <taxon>Pseudomonadota</taxon>
        <taxon>Alphaproteobacteria</taxon>
        <taxon>Hyphomicrobiales</taxon>
        <taxon>Rhizobiaceae</taxon>
        <taxon>Hoeflea</taxon>
    </lineage>
</organism>
<feature type="signal peptide" evidence="4">
    <location>
        <begin position="1"/>
        <end position="23"/>
    </location>
</feature>
<dbReference type="Gene3D" id="1.10.1130.10">
    <property type="entry name" value="Flavocytochrome C3, Chain A"/>
    <property type="match status" value="1"/>
</dbReference>
<name>A0A1C1YYI0_9HYPH</name>
<keyword evidence="1 3" id="KW-0479">Metal-binding</keyword>
<feature type="chain" id="PRO_5008656480" description="Cytochrome c domain-containing protein" evidence="4">
    <location>
        <begin position="24"/>
        <end position="212"/>
    </location>
</feature>
<dbReference type="GO" id="GO:0046872">
    <property type="term" value="F:metal ion binding"/>
    <property type="evidence" value="ECO:0007669"/>
    <property type="project" value="UniProtKB-KW"/>
</dbReference>
<accession>A0A1C1YYI0</accession>
<dbReference type="Proteomes" id="UP000094795">
    <property type="component" value="Unassembled WGS sequence"/>
</dbReference>
<proteinExistence type="predicted"/>
<evidence type="ECO:0000256" key="1">
    <source>
        <dbReference type="ARBA" id="ARBA00022723"/>
    </source>
</evidence>
<comment type="caution">
    <text evidence="6">The sequence shown here is derived from an EMBL/GenBank/DDBJ whole genome shotgun (WGS) entry which is preliminary data.</text>
</comment>
<gene>
    <name evidence="6" type="ORF">AWJ14_05465</name>
</gene>